<dbReference type="PANTHER" id="PTHR30093">
    <property type="entry name" value="GENERAL SECRETION PATHWAY PROTEIN G"/>
    <property type="match status" value="1"/>
</dbReference>
<keyword evidence="5 6" id="KW-0472">Membrane</keyword>
<comment type="caution">
    <text evidence="7">The sequence shown here is derived from an EMBL/GenBank/DDBJ whole genome shotgun (WGS) entry which is preliminary data.</text>
</comment>
<dbReference type="GO" id="GO:0016020">
    <property type="term" value="C:membrane"/>
    <property type="evidence" value="ECO:0007669"/>
    <property type="project" value="UniProtKB-SubCell"/>
</dbReference>
<dbReference type="AlphaFoldDB" id="A0A1F5JLN0"/>
<evidence type="ECO:0000313" key="8">
    <source>
        <dbReference type="Proteomes" id="UP000177555"/>
    </source>
</evidence>
<name>A0A1F5JLN0_9BACT</name>
<keyword evidence="3 6" id="KW-0812">Transmembrane</keyword>
<dbReference type="PANTHER" id="PTHR30093:SF44">
    <property type="entry name" value="TYPE II SECRETION SYSTEM CORE PROTEIN G"/>
    <property type="match status" value="1"/>
</dbReference>
<comment type="subcellular location">
    <subcellularLocation>
        <location evidence="1">Membrane</location>
        <topology evidence="1">Single-pass membrane protein</topology>
    </subcellularLocation>
</comment>
<keyword evidence="4 6" id="KW-1133">Transmembrane helix</keyword>
<evidence type="ECO:0000256" key="5">
    <source>
        <dbReference type="ARBA" id="ARBA00023136"/>
    </source>
</evidence>
<evidence type="ECO:0008006" key="9">
    <source>
        <dbReference type="Google" id="ProtNLM"/>
    </source>
</evidence>
<evidence type="ECO:0000256" key="3">
    <source>
        <dbReference type="ARBA" id="ARBA00022692"/>
    </source>
</evidence>
<dbReference type="InterPro" id="IPR045584">
    <property type="entry name" value="Pilin-like"/>
</dbReference>
<dbReference type="Proteomes" id="UP000177555">
    <property type="component" value="Unassembled WGS sequence"/>
</dbReference>
<dbReference type="Pfam" id="PF07963">
    <property type="entry name" value="N_methyl"/>
    <property type="match status" value="1"/>
</dbReference>
<dbReference type="GO" id="GO:0015628">
    <property type="term" value="P:protein secretion by the type II secretion system"/>
    <property type="evidence" value="ECO:0007669"/>
    <property type="project" value="InterPro"/>
</dbReference>
<accession>A0A1F5JLN0</accession>
<evidence type="ECO:0000256" key="4">
    <source>
        <dbReference type="ARBA" id="ARBA00022989"/>
    </source>
</evidence>
<dbReference type="InterPro" id="IPR002416">
    <property type="entry name" value="T2SS_protein-GspH"/>
</dbReference>
<evidence type="ECO:0000313" key="7">
    <source>
        <dbReference type="EMBL" id="OGE29571.1"/>
    </source>
</evidence>
<evidence type="ECO:0000256" key="2">
    <source>
        <dbReference type="ARBA" id="ARBA00022481"/>
    </source>
</evidence>
<dbReference type="Gene3D" id="3.30.700.10">
    <property type="entry name" value="Glycoprotein, Type 4 Pilin"/>
    <property type="match status" value="1"/>
</dbReference>
<sequence>MQKFLPNSSKSTSGFTLIELMIVIAIIGILAVVVLGIFSGAQGSARDARRVAEIDALAKNIESTRDPQTGYYYYPQARFNTDYPVPGLSDPVSSKVYCQIGSTSSSAFSGPTGNPTPWTGPACPIGGWASITGTTINGVLGAGNDITDSASIRGWKVCATLERSNTVFCKSNLIQ</sequence>
<evidence type="ECO:0000256" key="1">
    <source>
        <dbReference type="ARBA" id="ARBA00004167"/>
    </source>
</evidence>
<dbReference type="InterPro" id="IPR012902">
    <property type="entry name" value="N_methyl_site"/>
</dbReference>
<protein>
    <recommendedName>
        <fullName evidence="9">Type II secretion system protein GspG C-terminal domain-containing protein</fullName>
    </recommendedName>
</protein>
<dbReference type="EMBL" id="MFCP01000004">
    <property type="protein sequence ID" value="OGE29571.1"/>
    <property type="molecule type" value="Genomic_DNA"/>
</dbReference>
<dbReference type="PRINTS" id="PR00885">
    <property type="entry name" value="BCTERIALGSPH"/>
</dbReference>
<proteinExistence type="predicted"/>
<dbReference type="NCBIfam" id="TIGR02532">
    <property type="entry name" value="IV_pilin_GFxxxE"/>
    <property type="match status" value="1"/>
</dbReference>
<gene>
    <name evidence="7" type="ORF">A2867_00215</name>
</gene>
<organism evidence="7 8">
    <name type="scientific">Candidatus Daviesbacteria bacterium RIFCSPHIGHO2_01_FULL_40_11</name>
    <dbReference type="NCBI Taxonomy" id="1797762"/>
    <lineage>
        <taxon>Bacteria</taxon>
        <taxon>Candidatus Daviesiibacteriota</taxon>
    </lineage>
</organism>
<evidence type="ECO:0000256" key="6">
    <source>
        <dbReference type="SAM" id="Phobius"/>
    </source>
</evidence>
<keyword evidence="2" id="KW-0488">Methylation</keyword>
<dbReference type="PROSITE" id="PS00409">
    <property type="entry name" value="PROKAR_NTER_METHYL"/>
    <property type="match status" value="1"/>
</dbReference>
<reference evidence="7 8" key="1">
    <citation type="journal article" date="2016" name="Nat. Commun.">
        <title>Thousands of microbial genomes shed light on interconnected biogeochemical processes in an aquifer system.</title>
        <authorList>
            <person name="Anantharaman K."/>
            <person name="Brown C.T."/>
            <person name="Hug L.A."/>
            <person name="Sharon I."/>
            <person name="Castelle C.J."/>
            <person name="Probst A.J."/>
            <person name="Thomas B.C."/>
            <person name="Singh A."/>
            <person name="Wilkins M.J."/>
            <person name="Karaoz U."/>
            <person name="Brodie E.L."/>
            <person name="Williams K.H."/>
            <person name="Hubbard S.S."/>
            <person name="Banfield J.F."/>
        </authorList>
    </citation>
    <scope>NUCLEOTIDE SEQUENCE [LARGE SCALE GENOMIC DNA]</scope>
</reference>
<dbReference type="GO" id="GO:0015627">
    <property type="term" value="C:type II protein secretion system complex"/>
    <property type="evidence" value="ECO:0007669"/>
    <property type="project" value="InterPro"/>
</dbReference>
<feature type="transmembrane region" description="Helical" evidence="6">
    <location>
        <begin position="20"/>
        <end position="41"/>
    </location>
</feature>
<dbReference type="SUPFAM" id="SSF54523">
    <property type="entry name" value="Pili subunits"/>
    <property type="match status" value="1"/>
</dbReference>